<dbReference type="PANTHER" id="PTHR24221">
    <property type="entry name" value="ATP-BINDING CASSETTE SUB-FAMILY B"/>
    <property type="match status" value="1"/>
</dbReference>
<evidence type="ECO:0000256" key="4">
    <source>
        <dbReference type="ARBA" id="ARBA00022840"/>
    </source>
</evidence>
<evidence type="ECO:0000256" key="3">
    <source>
        <dbReference type="ARBA" id="ARBA00022741"/>
    </source>
</evidence>
<feature type="transmembrane region" description="Helical" evidence="7">
    <location>
        <begin position="198"/>
        <end position="217"/>
    </location>
</feature>
<keyword evidence="11" id="KW-1185">Reference proteome</keyword>
<dbReference type="GO" id="GO:0005886">
    <property type="term" value="C:plasma membrane"/>
    <property type="evidence" value="ECO:0007669"/>
    <property type="project" value="UniProtKB-SubCell"/>
</dbReference>
<feature type="domain" description="ABC transporter" evidence="8">
    <location>
        <begin position="375"/>
        <end position="611"/>
    </location>
</feature>
<feature type="transmembrane region" description="Helical" evidence="7">
    <location>
        <begin position="58"/>
        <end position="84"/>
    </location>
</feature>
<evidence type="ECO:0000256" key="1">
    <source>
        <dbReference type="ARBA" id="ARBA00004651"/>
    </source>
</evidence>
<accession>Q83FU8</accession>
<evidence type="ECO:0000256" key="6">
    <source>
        <dbReference type="ARBA" id="ARBA00023136"/>
    </source>
</evidence>
<dbReference type="SMART" id="SM00382">
    <property type="entry name" value="AAA"/>
    <property type="match status" value="1"/>
</dbReference>
<organism evidence="10 11">
    <name type="scientific">Tropheryma whipplei (strain Twist)</name>
    <name type="common">Whipple's bacillus</name>
    <dbReference type="NCBI Taxonomy" id="203267"/>
    <lineage>
        <taxon>Bacteria</taxon>
        <taxon>Bacillati</taxon>
        <taxon>Actinomycetota</taxon>
        <taxon>Actinomycetes</taxon>
        <taxon>Micrococcales</taxon>
        <taxon>Tropherymataceae</taxon>
        <taxon>Tropheryma</taxon>
    </lineage>
</organism>
<feature type="domain" description="ABC transmembrane type-1" evidence="9">
    <location>
        <begin position="63"/>
        <end position="337"/>
    </location>
</feature>
<dbReference type="KEGG" id="twh:TWT_600"/>
<dbReference type="OrthoDB" id="9806127at2"/>
<feature type="transmembrane region" description="Helical" evidence="7">
    <location>
        <begin position="288"/>
        <end position="306"/>
    </location>
</feature>
<evidence type="ECO:0000256" key="7">
    <source>
        <dbReference type="SAM" id="Phobius"/>
    </source>
</evidence>
<comment type="subcellular location">
    <subcellularLocation>
        <location evidence="1">Cell membrane</location>
        <topology evidence="1">Multi-pass membrane protein</topology>
    </subcellularLocation>
</comment>
<dbReference type="SUPFAM" id="SSF90123">
    <property type="entry name" value="ABC transporter transmembrane region"/>
    <property type="match status" value="1"/>
</dbReference>
<dbReference type="InterPro" id="IPR017871">
    <property type="entry name" value="ABC_transporter-like_CS"/>
</dbReference>
<dbReference type="Pfam" id="PF00664">
    <property type="entry name" value="ABC_membrane"/>
    <property type="match status" value="1"/>
</dbReference>
<dbReference type="HOGENOM" id="CLU_000604_84_9_11"/>
<dbReference type="InterPro" id="IPR036640">
    <property type="entry name" value="ABC1_TM_sf"/>
</dbReference>
<dbReference type="InterPro" id="IPR039421">
    <property type="entry name" value="Type_1_exporter"/>
</dbReference>
<keyword evidence="3" id="KW-0547">Nucleotide-binding</keyword>
<evidence type="ECO:0000313" key="10">
    <source>
        <dbReference type="EMBL" id="AAO44697.1"/>
    </source>
</evidence>
<evidence type="ECO:0000256" key="5">
    <source>
        <dbReference type="ARBA" id="ARBA00022989"/>
    </source>
</evidence>
<reference evidence="10 11" key="1">
    <citation type="journal article" date="2003" name="Genome Res.">
        <title>Tropheryma whipplei twist: a human pathogenic Actinobacteria with a reduced genome.</title>
        <authorList>
            <person name="Raoult D."/>
            <person name="Ogata H."/>
            <person name="Audic S."/>
            <person name="Robert C."/>
            <person name="Suhre K."/>
            <person name="Drancourt M."/>
            <person name="Claverie J.-M."/>
        </authorList>
    </citation>
    <scope>NUCLEOTIDE SEQUENCE [LARGE SCALE GENOMIC DNA]</scope>
    <source>
        <strain evidence="10 11">Twist</strain>
    </source>
</reference>
<dbReference type="InterPro" id="IPR003439">
    <property type="entry name" value="ABC_transporter-like_ATP-bd"/>
</dbReference>
<feature type="transmembrane region" description="Helical" evidence="7">
    <location>
        <begin position="326"/>
        <end position="347"/>
    </location>
</feature>
<keyword evidence="6 7" id="KW-0472">Membrane</keyword>
<dbReference type="EMBL" id="AE014184">
    <property type="protein sequence ID" value="AAO44697.1"/>
    <property type="molecule type" value="Genomic_DNA"/>
</dbReference>
<evidence type="ECO:0000259" key="8">
    <source>
        <dbReference type="PROSITE" id="PS50893"/>
    </source>
</evidence>
<dbReference type="PROSITE" id="PS50929">
    <property type="entry name" value="ABC_TM1F"/>
    <property type="match status" value="1"/>
</dbReference>
<keyword evidence="4 10" id="KW-0067">ATP-binding</keyword>
<dbReference type="STRING" id="203267.TWT_600"/>
<dbReference type="InterPro" id="IPR027417">
    <property type="entry name" value="P-loop_NTPase"/>
</dbReference>
<sequence length="623" mass="68674">MEPISFLTRLLVRLRVCYGKRPPNSRLDLLGSNYRSCDSLVLSEKLRVMRAGKITIRLLLPPVLMNLLSFGAYIVAGVFNALLFTELLSQRRLFEITILIGGIALTLIARPLISVGEAVLETRAGTRVKQNLRQALLTELDRRGPMRVGFWRSGKIQALISDGIESIDLYFVKYFVHFITTVVSGIVIVIIIWQINWIIAVVLLFCAIGMVGIPRLWDKALGKKGQEHWVAYENMNADFIDAMMGMSTLKSFGAAERYGKKLEEQSNRLLSSTRRRLRISLGENGLRSLMRALGPALGLVIAIFQIRAGHMEIGQLFLVIKLSIELFRPLNTLVILYYGAFFGIAAVSSINEILEERSHSVAHNNHETPSLTGLTGFDRVSYTYIGADKSALTHTTFSIPSNKTTAIVGLSGSGKSTALGLLMGFDRPNSGQIRVFGNDPVSIDTTKVMTLVPQDPVIFPGTIREILASANRKATEAEMIEALRYAQATTLHLETEHDELDILDVCIFEHGKNLSGGQKQRLAIARALIRNTPILVLDESTSALDTMTESALLKAIRTARPDLTLLIVTHRIDTAAKADQVVVMANGSVTCAGAPQLLARDKDSVWSKLVKAQLGDVNVERIE</sequence>
<gene>
    <name evidence="10" type="ordered locus">TWT_600</name>
</gene>
<dbReference type="Pfam" id="PF00005">
    <property type="entry name" value="ABC_tran"/>
    <property type="match status" value="1"/>
</dbReference>
<dbReference type="Gene3D" id="3.40.50.300">
    <property type="entry name" value="P-loop containing nucleotide triphosphate hydrolases"/>
    <property type="match status" value="1"/>
</dbReference>
<evidence type="ECO:0000259" key="9">
    <source>
        <dbReference type="PROSITE" id="PS50929"/>
    </source>
</evidence>
<dbReference type="InterPro" id="IPR003593">
    <property type="entry name" value="AAA+_ATPase"/>
</dbReference>
<dbReference type="PANTHER" id="PTHR24221:SF590">
    <property type="entry name" value="COMPONENT LINKED WITH THE ASSEMBLY OF CYTOCHROME' TRANSPORT TRANSMEMBRANE ATP-BINDING PROTEIN ABC TRANSPORTER CYDD-RELATED"/>
    <property type="match status" value="1"/>
</dbReference>
<protein>
    <submittedName>
        <fullName evidence="10">ABC transporter ATP-binding protein</fullName>
    </submittedName>
</protein>
<keyword evidence="2 7" id="KW-0812">Transmembrane</keyword>
<dbReference type="InterPro" id="IPR011527">
    <property type="entry name" value="ABC1_TM_dom"/>
</dbReference>
<dbReference type="Gene3D" id="1.20.1560.10">
    <property type="entry name" value="ABC transporter type 1, transmembrane domain"/>
    <property type="match status" value="1"/>
</dbReference>
<dbReference type="AlphaFoldDB" id="Q83FU8"/>
<dbReference type="Proteomes" id="UP000002200">
    <property type="component" value="Chromosome"/>
</dbReference>
<feature type="transmembrane region" description="Helical" evidence="7">
    <location>
        <begin position="174"/>
        <end position="192"/>
    </location>
</feature>
<dbReference type="GO" id="GO:0005524">
    <property type="term" value="F:ATP binding"/>
    <property type="evidence" value="ECO:0007669"/>
    <property type="project" value="UniProtKB-KW"/>
</dbReference>
<dbReference type="GO" id="GO:0140359">
    <property type="term" value="F:ABC-type transporter activity"/>
    <property type="evidence" value="ECO:0007669"/>
    <property type="project" value="InterPro"/>
</dbReference>
<dbReference type="PROSITE" id="PS50893">
    <property type="entry name" value="ABC_TRANSPORTER_2"/>
    <property type="match status" value="1"/>
</dbReference>
<evidence type="ECO:0000313" key="11">
    <source>
        <dbReference type="Proteomes" id="UP000002200"/>
    </source>
</evidence>
<evidence type="ECO:0000256" key="2">
    <source>
        <dbReference type="ARBA" id="ARBA00022692"/>
    </source>
</evidence>
<dbReference type="eggNOG" id="COG4988">
    <property type="taxonomic scope" value="Bacteria"/>
</dbReference>
<dbReference type="PROSITE" id="PS00211">
    <property type="entry name" value="ABC_TRANSPORTER_1"/>
    <property type="match status" value="1"/>
</dbReference>
<feature type="transmembrane region" description="Helical" evidence="7">
    <location>
        <begin position="96"/>
        <end position="120"/>
    </location>
</feature>
<dbReference type="SUPFAM" id="SSF52540">
    <property type="entry name" value="P-loop containing nucleoside triphosphate hydrolases"/>
    <property type="match status" value="1"/>
</dbReference>
<proteinExistence type="predicted"/>
<name>Q83FU8_TROWT</name>
<dbReference type="GO" id="GO:0016887">
    <property type="term" value="F:ATP hydrolysis activity"/>
    <property type="evidence" value="ECO:0007669"/>
    <property type="project" value="InterPro"/>
</dbReference>
<keyword evidence="5 7" id="KW-1133">Transmembrane helix</keyword>
<dbReference type="CDD" id="cd03228">
    <property type="entry name" value="ABCC_MRP_Like"/>
    <property type="match status" value="1"/>
</dbReference>